<sequence length="26" mass="3120">MIQCLLKVFRPPHPFHILLPYSPIMK</sequence>
<name>A0A0E9URX1_ANGAN</name>
<reference evidence="1" key="1">
    <citation type="submission" date="2014-11" db="EMBL/GenBank/DDBJ databases">
        <authorList>
            <person name="Amaro Gonzalez C."/>
        </authorList>
    </citation>
    <scope>NUCLEOTIDE SEQUENCE</scope>
</reference>
<protein>
    <submittedName>
        <fullName evidence="1">Uncharacterized protein</fullName>
    </submittedName>
</protein>
<organism evidence="1">
    <name type="scientific">Anguilla anguilla</name>
    <name type="common">European freshwater eel</name>
    <name type="synonym">Muraena anguilla</name>
    <dbReference type="NCBI Taxonomy" id="7936"/>
    <lineage>
        <taxon>Eukaryota</taxon>
        <taxon>Metazoa</taxon>
        <taxon>Chordata</taxon>
        <taxon>Craniata</taxon>
        <taxon>Vertebrata</taxon>
        <taxon>Euteleostomi</taxon>
        <taxon>Actinopterygii</taxon>
        <taxon>Neopterygii</taxon>
        <taxon>Teleostei</taxon>
        <taxon>Anguilliformes</taxon>
        <taxon>Anguillidae</taxon>
        <taxon>Anguilla</taxon>
    </lineage>
</organism>
<dbReference type="EMBL" id="GBXM01040859">
    <property type="protein sequence ID" value="JAH67718.1"/>
    <property type="molecule type" value="Transcribed_RNA"/>
</dbReference>
<dbReference type="AlphaFoldDB" id="A0A0E9URX1"/>
<evidence type="ECO:0000313" key="1">
    <source>
        <dbReference type="EMBL" id="JAH67718.1"/>
    </source>
</evidence>
<accession>A0A0E9URX1</accession>
<reference evidence="1" key="2">
    <citation type="journal article" date="2015" name="Fish Shellfish Immunol.">
        <title>Early steps in the European eel (Anguilla anguilla)-Vibrio vulnificus interaction in the gills: Role of the RtxA13 toxin.</title>
        <authorList>
            <person name="Callol A."/>
            <person name="Pajuelo D."/>
            <person name="Ebbesson L."/>
            <person name="Teles M."/>
            <person name="MacKenzie S."/>
            <person name="Amaro C."/>
        </authorList>
    </citation>
    <scope>NUCLEOTIDE SEQUENCE</scope>
</reference>
<proteinExistence type="predicted"/>